<accession>Q2QT86</accession>
<protein>
    <submittedName>
        <fullName evidence="1">Retrotransposon protein, putative, Ty3-gypsy subclass</fullName>
    </submittedName>
</protein>
<reference evidence="1" key="2">
    <citation type="submission" date="2005-04" db="EMBL/GenBank/DDBJ databases">
        <authorList>
            <person name="Buell C.R."/>
            <person name="Wing R.A."/>
            <person name="McCombie W.A."/>
            <person name="Ouyang S."/>
        </authorList>
    </citation>
    <scope>NUCLEOTIDE SEQUENCE</scope>
</reference>
<sequence>MDDHDYVGDSKDDLDQRRLRFNRRGIAHRWPRREVQNNDDSFGKIKFTIPAFDEAAEKPAKSASSVASTSRTRDVQCHRCKDFWHMQRDCPSKRVLIVKDDGDYSSASDFDEDTLALLAANNIDSEDEEHIKADVADQYESLIVQRVLSAQMGKAEQNQWHNLFQTKCVVSKRSCRTIINGGSCRNLVSTEMVTKLALQMKPHPHPYYK</sequence>
<reference evidence="1" key="3">
    <citation type="submission" date="2006-01" db="EMBL/GenBank/DDBJ databases">
        <authorList>
            <person name="Buell R."/>
        </authorList>
    </citation>
    <scope>NUCLEOTIDE SEQUENCE</scope>
</reference>
<organism evidence="1">
    <name type="scientific">Oryza sativa subsp. japonica</name>
    <name type="common">Rice</name>
    <dbReference type="NCBI Taxonomy" id="39947"/>
    <lineage>
        <taxon>Eukaryota</taxon>
        <taxon>Viridiplantae</taxon>
        <taxon>Streptophyta</taxon>
        <taxon>Embryophyta</taxon>
        <taxon>Tracheophyta</taxon>
        <taxon>Spermatophyta</taxon>
        <taxon>Magnoliopsida</taxon>
        <taxon>Liliopsida</taxon>
        <taxon>Poales</taxon>
        <taxon>Poaceae</taxon>
        <taxon>BOP clade</taxon>
        <taxon>Oryzoideae</taxon>
        <taxon>Oryzeae</taxon>
        <taxon>Oryzinae</taxon>
        <taxon>Oryza</taxon>
        <taxon>Oryza sativa</taxon>
    </lineage>
</organism>
<dbReference type="AlphaFoldDB" id="Q2QT86"/>
<dbReference type="InterPro" id="IPR036875">
    <property type="entry name" value="Znf_CCHC_sf"/>
</dbReference>
<dbReference type="GO" id="GO:0008270">
    <property type="term" value="F:zinc ion binding"/>
    <property type="evidence" value="ECO:0007669"/>
    <property type="project" value="InterPro"/>
</dbReference>
<proteinExistence type="predicted"/>
<reference evidence="1" key="1">
    <citation type="journal article" date="2005" name="BMC Biol.">
        <title>The sequence of rice chromosomes 11 and 12, rich in disease resistance genes and recent gene duplications.</title>
        <authorList>
            <consortium name="The rice chromosomes 11 and 12 sequencing consortia"/>
        </authorList>
    </citation>
    <scope>NUCLEOTIDE SEQUENCE [LARGE SCALE GENOMIC DNA]</scope>
</reference>
<evidence type="ECO:0000313" key="1">
    <source>
        <dbReference type="EMBL" id="ABA97521.1"/>
    </source>
</evidence>
<gene>
    <name evidence="1" type="ordered locus">LOC_Os12g21490</name>
</gene>
<dbReference type="EMBL" id="DP000011">
    <property type="protein sequence ID" value="ABA97521.1"/>
    <property type="molecule type" value="Genomic_DNA"/>
</dbReference>
<name>Q2QT86_ORYSJ</name>
<dbReference type="PANTHER" id="PTHR35046:SF26">
    <property type="entry name" value="RNA-DIRECTED DNA POLYMERASE"/>
    <property type="match status" value="1"/>
</dbReference>
<dbReference type="SUPFAM" id="SSF57756">
    <property type="entry name" value="Retrovirus zinc finger-like domains"/>
    <property type="match status" value="1"/>
</dbReference>
<dbReference type="GO" id="GO:0003676">
    <property type="term" value="F:nucleic acid binding"/>
    <property type="evidence" value="ECO:0007669"/>
    <property type="project" value="InterPro"/>
</dbReference>
<dbReference type="PANTHER" id="PTHR35046">
    <property type="entry name" value="ZINC KNUCKLE (CCHC-TYPE) FAMILY PROTEIN"/>
    <property type="match status" value="1"/>
</dbReference>